<dbReference type="SMART" id="SM00054">
    <property type="entry name" value="EFh"/>
    <property type="match status" value="3"/>
</dbReference>
<gene>
    <name evidence="3" type="ORF">OFUS_LOCUS8047</name>
</gene>
<dbReference type="Pfam" id="PF13202">
    <property type="entry name" value="EF-hand_5"/>
    <property type="match status" value="1"/>
</dbReference>
<evidence type="ECO:0000256" key="1">
    <source>
        <dbReference type="ARBA" id="ARBA00022737"/>
    </source>
</evidence>
<name>A0A8J1Y3C1_OWEFU</name>
<dbReference type="Gene3D" id="1.10.238.10">
    <property type="entry name" value="EF-hand"/>
    <property type="match status" value="1"/>
</dbReference>
<dbReference type="Pfam" id="PF13499">
    <property type="entry name" value="EF-hand_7"/>
    <property type="match status" value="1"/>
</dbReference>
<dbReference type="InterPro" id="IPR011992">
    <property type="entry name" value="EF-hand-dom_pair"/>
</dbReference>
<dbReference type="PROSITE" id="PS00018">
    <property type="entry name" value="EF_HAND_1"/>
    <property type="match status" value="2"/>
</dbReference>
<evidence type="ECO:0000256" key="2">
    <source>
        <dbReference type="ARBA" id="ARBA00022837"/>
    </source>
</evidence>
<dbReference type="CDD" id="cd00051">
    <property type="entry name" value="EFh"/>
    <property type="match status" value="1"/>
</dbReference>
<organism evidence="3 4">
    <name type="scientific">Owenia fusiformis</name>
    <name type="common">Polychaete worm</name>
    <dbReference type="NCBI Taxonomy" id="6347"/>
    <lineage>
        <taxon>Eukaryota</taxon>
        <taxon>Metazoa</taxon>
        <taxon>Spiralia</taxon>
        <taxon>Lophotrochozoa</taxon>
        <taxon>Annelida</taxon>
        <taxon>Polychaeta</taxon>
        <taxon>Sedentaria</taxon>
        <taxon>Canalipalpata</taxon>
        <taxon>Sabellida</taxon>
        <taxon>Oweniida</taxon>
        <taxon>Oweniidae</taxon>
        <taxon>Owenia</taxon>
    </lineage>
</organism>
<reference evidence="3" key="1">
    <citation type="submission" date="2022-03" db="EMBL/GenBank/DDBJ databases">
        <authorList>
            <person name="Martin C."/>
        </authorList>
    </citation>
    <scope>NUCLEOTIDE SEQUENCE</scope>
</reference>
<evidence type="ECO:0000313" key="4">
    <source>
        <dbReference type="Proteomes" id="UP000749559"/>
    </source>
</evidence>
<keyword evidence="2" id="KW-0106">Calcium</keyword>
<evidence type="ECO:0000313" key="3">
    <source>
        <dbReference type="EMBL" id="CAH1781473.1"/>
    </source>
</evidence>
<dbReference type="EMBL" id="CAIIXF020000004">
    <property type="protein sequence ID" value="CAH1781473.1"/>
    <property type="molecule type" value="Genomic_DNA"/>
</dbReference>
<dbReference type="Proteomes" id="UP000749559">
    <property type="component" value="Unassembled WGS sequence"/>
</dbReference>
<keyword evidence="4" id="KW-1185">Reference proteome</keyword>
<sequence length="194" mass="22328">MPDTPVSEDPSYWSNSPFWLQKIKTYFNLLDDNNDGLIIKDEWDEITARFVSCSPGYNKDAIKKARNVMWASFRAGDAQIVTFGMFKKCQAFKQVLFENDMEASKNFTRAFFNVFDTDRNGHIDQSEYKKYLECLGIDPGFSEVAFNSIDTNKDGEITYEEFHEAFLDFFHGLDRAGCGTYLYGPIPEVESENS</sequence>
<dbReference type="PANTHER" id="PTHR23050">
    <property type="entry name" value="CALCIUM BINDING PROTEIN"/>
    <property type="match status" value="1"/>
</dbReference>
<dbReference type="InterPro" id="IPR018247">
    <property type="entry name" value="EF_Hand_1_Ca_BS"/>
</dbReference>
<dbReference type="SUPFAM" id="SSF47473">
    <property type="entry name" value="EF-hand"/>
    <property type="match status" value="1"/>
</dbReference>
<accession>A0A8J1Y3C1</accession>
<dbReference type="GO" id="GO:0005509">
    <property type="term" value="F:calcium ion binding"/>
    <property type="evidence" value="ECO:0007669"/>
    <property type="project" value="InterPro"/>
</dbReference>
<dbReference type="InterPro" id="IPR002048">
    <property type="entry name" value="EF_hand_dom"/>
</dbReference>
<dbReference type="OrthoDB" id="120976at2759"/>
<dbReference type="AlphaFoldDB" id="A0A8J1Y3C1"/>
<keyword evidence="1" id="KW-0677">Repeat</keyword>
<dbReference type="InterPro" id="IPR050145">
    <property type="entry name" value="Centrin_CML-like"/>
</dbReference>
<dbReference type="PROSITE" id="PS50222">
    <property type="entry name" value="EF_HAND_2"/>
    <property type="match status" value="3"/>
</dbReference>
<comment type="caution">
    <text evidence="3">The sequence shown here is derived from an EMBL/GenBank/DDBJ whole genome shotgun (WGS) entry which is preliminary data.</text>
</comment>
<protein>
    <submittedName>
        <fullName evidence="3">Uncharacterized protein</fullName>
    </submittedName>
</protein>
<proteinExistence type="predicted"/>